<evidence type="ECO:0000256" key="2">
    <source>
        <dbReference type="ARBA" id="ARBA00023145"/>
    </source>
</evidence>
<feature type="domain" description="Peptidase C1A papain C-terminal" evidence="5">
    <location>
        <begin position="115"/>
        <end position="331"/>
    </location>
</feature>
<feature type="signal peptide" evidence="4">
    <location>
        <begin position="1"/>
        <end position="19"/>
    </location>
</feature>
<evidence type="ECO:0000256" key="4">
    <source>
        <dbReference type="SAM" id="SignalP"/>
    </source>
</evidence>
<keyword evidence="4" id="KW-0732">Signal</keyword>
<accession>A0A0V0QF71</accession>
<dbReference type="SMART" id="SM00645">
    <property type="entry name" value="Pept_C1"/>
    <property type="match status" value="1"/>
</dbReference>
<dbReference type="OrthoDB" id="190265at2759"/>
<evidence type="ECO:0000256" key="1">
    <source>
        <dbReference type="ARBA" id="ARBA00008455"/>
    </source>
</evidence>
<dbReference type="InterPro" id="IPR000668">
    <property type="entry name" value="Peptidase_C1A_C"/>
</dbReference>
<evidence type="ECO:0000259" key="6">
    <source>
        <dbReference type="SMART" id="SM00848"/>
    </source>
</evidence>
<keyword evidence="3" id="KW-1015">Disulfide bond</keyword>
<dbReference type="Pfam" id="PF08246">
    <property type="entry name" value="Inhibitor_I29"/>
    <property type="match status" value="1"/>
</dbReference>
<dbReference type="EMBL" id="LDAU01000181">
    <property type="protein sequence ID" value="KRX00829.1"/>
    <property type="molecule type" value="Genomic_DNA"/>
</dbReference>
<dbReference type="FunFam" id="3.90.70.10:FF:000332">
    <property type="entry name" value="Cathepsin L1"/>
    <property type="match status" value="1"/>
</dbReference>
<dbReference type="InterPro" id="IPR013128">
    <property type="entry name" value="Peptidase_C1A"/>
</dbReference>
<keyword evidence="8" id="KW-1185">Reference proteome</keyword>
<dbReference type="CDD" id="cd02248">
    <property type="entry name" value="Peptidase_C1A"/>
    <property type="match status" value="1"/>
</dbReference>
<dbReference type="InterPro" id="IPR025660">
    <property type="entry name" value="Pept_his_AS"/>
</dbReference>
<dbReference type="GO" id="GO:0006508">
    <property type="term" value="P:proteolysis"/>
    <property type="evidence" value="ECO:0007669"/>
    <property type="project" value="InterPro"/>
</dbReference>
<dbReference type="InterPro" id="IPR000169">
    <property type="entry name" value="Pept_cys_AS"/>
</dbReference>
<dbReference type="Proteomes" id="UP000054937">
    <property type="component" value="Unassembled WGS sequence"/>
</dbReference>
<comment type="similarity">
    <text evidence="1">Belongs to the peptidase C1 family.</text>
</comment>
<keyword evidence="2" id="KW-0865">Zymogen</keyword>
<sequence length="332" mass="36607">MKLQLALISLLALASMTMFFQQDSVSMEEAELFQKYVQWKIEHNKFTNKGSDEFRFAVWSSNFKFVEQHNSKNSDLKLAVNQFADMDLEEFKAQMLTRQSAARTGDVAKRTFSAVPDSIDWRSKGVVSPIQNQGSCGSCWAFSAIATLNSLHAIKEDSLVNFSEQQLVSCDKLSAGCNGGNEYISMRYYTSSKGVELDSDYPYEQLNNSKTTACKYDESKVYWKNSGAKQVPANSPDAMKEAVAQGPISIAIDGASIYFQLYNGGVLDTAKCGTQLNHAVNIVGYDTTEGTPYWIVRNSWGGSWGQGGYAKFAIVEGDGVCGSQMEPCYATA</sequence>
<proteinExistence type="inferred from homology"/>
<dbReference type="AlphaFoldDB" id="A0A0V0QF71"/>
<organism evidence="7 8">
    <name type="scientific">Pseudocohnilembus persalinus</name>
    <name type="common">Ciliate</name>
    <dbReference type="NCBI Taxonomy" id="266149"/>
    <lineage>
        <taxon>Eukaryota</taxon>
        <taxon>Sar</taxon>
        <taxon>Alveolata</taxon>
        <taxon>Ciliophora</taxon>
        <taxon>Intramacronucleata</taxon>
        <taxon>Oligohymenophorea</taxon>
        <taxon>Scuticociliatia</taxon>
        <taxon>Philasterida</taxon>
        <taxon>Pseudocohnilembidae</taxon>
        <taxon>Pseudocohnilembus</taxon>
    </lineage>
</organism>
<evidence type="ECO:0000256" key="3">
    <source>
        <dbReference type="ARBA" id="ARBA00023157"/>
    </source>
</evidence>
<dbReference type="OMA" id="MGIHTYD"/>
<dbReference type="PRINTS" id="PR00705">
    <property type="entry name" value="PAPAIN"/>
</dbReference>
<evidence type="ECO:0000259" key="5">
    <source>
        <dbReference type="SMART" id="SM00645"/>
    </source>
</evidence>
<reference evidence="7 8" key="1">
    <citation type="journal article" date="2015" name="Sci. Rep.">
        <title>Genome of the facultative scuticociliatosis pathogen Pseudocohnilembus persalinus provides insight into its virulence through horizontal gene transfer.</title>
        <authorList>
            <person name="Xiong J."/>
            <person name="Wang G."/>
            <person name="Cheng J."/>
            <person name="Tian M."/>
            <person name="Pan X."/>
            <person name="Warren A."/>
            <person name="Jiang C."/>
            <person name="Yuan D."/>
            <person name="Miao W."/>
        </authorList>
    </citation>
    <scope>NUCLEOTIDE SEQUENCE [LARGE SCALE GENOMIC DNA]</scope>
    <source>
        <strain evidence="7">36N120E</strain>
    </source>
</reference>
<dbReference type="GO" id="GO:0008234">
    <property type="term" value="F:cysteine-type peptidase activity"/>
    <property type="evidence" value="ECO:0007669"/>
    <property type="project" value="InterPro"/>
</dbReference>
<dbReference type="PROSITE" id="PS00639">
    <property type="entry name" value="THIOL_PROTEASE_HIS"/>
    <property type="match status" value="1"/>
</dbReference>
<evidence type="ECO:0000313" key="7">
    <source>
        <dbReference type="EMBL" id="KRX00829.1"/>
    </source>
</evidence>
<dbReference type="InterPro" id="IPR038765">
    <property type="entry name" value="Papain-like_cys_pep_sf"/>
</dbReference>
<dbReference type="SMART" id="SM00848">
    <property type="entry name" value="Inhibitor_I29"/>
    <property type="match status" value="1"/>
</dbReference>
<dbReference type="Gene3D" id="3.90.70.10">
    <property type="entry name" value="Cysteine proteinases"/>
    <property type="match status" value="1"/>
</dbReference>
<dbReference type="PROSITE" id="PS00139">
    <property type="entry name" value="THIOL_PROTEASE_CYS"/>
    <property type="match status" value="1"/>
</dbReference>
<dbReference type="Pfam" id="PF00112">
    <property type="entry name" value="Peptidase_C1"/>
    <property type="match status" value="1"/>
</dbReference>
<protein>
    <submittedName>
        <fullName evidence="7">Uncharacterized protein</fullName>
    </submittedName>
</protein>
<evidence type="ECO:0000313" key="8">
    <source>
        <dbReference type="Proteomes" id="UP000054937"/>
    </source>
</evidence>
<gene>
    <name evidence="7" type="ORF">PPERSA_02008</name>
</gene>
<feature type="chain" id="PRO_5018779726" evidence="4">
    <location>
        <begin position="20"/>
        <end position="332"/>
    </location>
</feature>
<comment type="caution">
    <text evidence="7">The sequence shown here is derived from an EMBL/GenBank/DDBJ whole genome shotgun (WGS) entry which is preliminary data.</text>
</comment>
<dbReference type="InterPro" id="IPR013201">
    <property type="entry name" value="Prot_inhib_I29"/>
</dbReference>
<name>A0A0V0QF71_PSEPJ</name>
<dbReference type="InterPro" id="IPR039417">
    <property type="entry name" value="Peptidase_C1A_papain-like"/>
</dbReference>
<dbReference type="SUPFAM" id="SSF54001">
    <property type="entry name" value="Cysteine proteinases"/>
    <property type="match status" value="1"/>
</dbReference>
<dbReference type="InParanoid" id="A0A0V0QF71"/>
<feature type="domain" description="Cathepsin propeptide inhibitor" evidence="6">
    <location>
        <begin position="36"/>
        <end position="91"/>
    </location>
</feature>
<dbReference type="PANTHER" id="PTHR12411">
    <property type="entry name" value="CYSTEINE PROTEASE FAMILY C1-RELATED"/>
    <property type="match status" value="1"/>
</dbReference>